<comment type="similarity">
    <text evidence="1 2">Belongs to the outer membrane factor (OMF) (TC 1.B.17) family.</text>
</comment>
<evidence type="ECO:0000256" key="3">
    <source>
        <dbReference type="SAM" id="Coils"/>
    </source>
</evidence>
<dbReference type="PANTHER" id="PTHR30203">
    <property type="entry name" value="OUTER MEMBRANE CATION EFFLUX PROTEIN"/>
    <property type="match status" value="1"/>
</dbReference>
<dbReference type="Gene3D" id="1.20.1600.10">
    <property type="entry name" value="Outer membrane efflux proteins (OEP)"/>
    <property type="match status" value="1"/>
</dbReference>
<name>A0A1H6B3A9_9BACT</name>
<dbReference type="GO" id="GO:0015562">
    <property type="term" value="F:efflux transmembrane transporter activity"/>
    <property type="evidence" value="ECO:0007669"/>
    <property type="project" value="InterPro"/>
</dbReference>
<keyword evidence="5" id="KW-1185">Reference proteome</keyword>
<dbReference type="RefSeq" id="WP_235011676.1">
    <property type="nucleotide sequence ID" value="NZ_FNVA01000006.1"/>
</dbReference>
<keyword evidence="2" id="KW-1134">Transmembrane beta strand</keyword>
<dbReference type="GO" id="GO:0005886">
    <property type="term" value="C:plasma membrane"/>
    <property type="evidence" value="ECO:0007669"/>
    <property type="project" value="UniProtKB-SubCell"/>
</dbReference>
<gene>
    <name evidence="4" type="ORF">SAMN05421819_3489</name>
</gene>
<keyword evidence="3" id="KW-0175">Coiled coil</keyword>
<proteinExistence type="inferred from homology"/>
<dbReference type="InterPro" id="IPR010131">
    <property type="entry name" value="MdtP/NodT-like"/>
</dbReference>
<evidence type="ECO:0000256" key="2">
    <source>
        <dbReference type="RuleBase" id="RU362097"/>
    </source>
</evidence>
<dbReference type="Gene3D" id="2.20.200.10">
    <property type="entry name" value="Outer membrane efflux proteins (OEP)"/>
    <property type="match status" value="1"/>
</dbReference>
<comment type="subcellular location">
    <subcellularLocation>
        <location evidence="2">Cell membrane</location>
        <topology evidence="2">Lipid-anchor</topology>
    </subcellularLocation>
</comment>
<dbReference type="NCBIfam" id="TIGR01845">
    <property type="entry name" value="outer_NodT"/>
    <property type="match status" value="1"/>
</dbReference>
<dbReference type="Pfam" id="PF02321">
    <property type="entry name" value="OEP"/>
    <property type="match status" value="2"/>
</dbReference>
<accession>A0A1H6B3A9</accession>
<dbReference type="AlphaFoldDB" id="A0A1H6B3A9"/>
<reference evidence="4 5" key="1">
    <citation type="submission" date="2016-10" db="EMBL/GenBank/DDBJ databases">
        <authorList>
            <person name="de Groot N.N."/>
        </authorList>
    </citation>
    <scope>NUCLEOTIDE SEQUENCE [LARGE SCALE GENOMIC DNA]</scope>
    <source>
        <strain evidence="4 5">DSM 22489</strain>
    </source>
</reference>
<evidence type="ECO:0000313" key="5">
    <source>
        <dbReference type="Proteomes" id="UP000236728"/>
    </source>
</evidence>
<evidence type="ECO:0000256" key="1">
    <source>
        <dbReference type="ARBA" id="ARBA00007613"/>
    </source>
</evidence>
<dbReference type="PANTHER" id="PTHR30203:SF33">
    <property type="entry name" value="BLR4455 PROTEIN"/>
    <property type="match status" value="1"/>
</dbReference>
<keyword evidence="2" id="KW-0564">Palmitate</keyword>
<protein>
    <submittedName>
        <fullName evidence="4">Efflux transporter, outer membrane factor (OMF) lipoprotein, NodT family</fullName>
    </submittedName>
</protein>
<feature type="coiled-coil region" evidence="3">
    <location>
        <begin position="90"/>
        <end position="117"/>
    </location>
</feature>
<keyword evidence="2 4" id="KW-0449">Lipoprotein</keyword>
<keyword evidence="2" id="KW-0812">Transmembrane</keyword>
<evidence type="ECO:0000313" key="4">
    <source>
        <dbReference type="EMBL" id="SEG55328.1"/>
    </source>
</evidence>
<dbReference type="PROSITE" id="PS51257">
    <property type="entry name" value="PROKAR_LIPOPROTEIN"/>
    <property type="match status" value="1"/>
</dbReference>
<organism evidence="4 5">
    <name type="scientific">Bryocella elongata</name>
    <dbReference type="NCBI Taxonomy" id="863522"/>
    <lineage>
        <taxon>Bacteria</taxon>
        <taxon>Pseudomonadati</taxon>
        <taxon>Acidobacteriota</taxon>
        <taxon>Terriglobia</taxon>
        <taxon>Terriglobales</taxon>
        <taxon>Acidobacteriaceae</taxon>
        <taxon>Bryocella</taxon>
    </lineage>
</organism>
<sequence>MRDERKLEGRSRLVRYAAMAALPLVLAGCNVGPKYTVPAVPAPPAFKEALPAEYKSDSTWKPGQPNDAMPRGAWWTVFNDAQLNALEPQVETANQTLKQADANMRAAEAEVKVRNADRFPTFGIDPAVGSQRFSQSPYFNAAPSFPVTGSTTQYPVELNYQVDLWGQVRKNIAAGREETQASAADRVNILLSLQATLASDYLQLRTSDSLAHLLDATVVQYQEALRITTNRFNGGVSPKSDVTQAQTQLSAAKVLATNVHIQRAQYEHAIANLIGKSPAELTIPDSPLPTSAAPPVIPPGLPSELLERRPDIAAAERRAAEGNEAVGVAEAAFYPSVLLTGALGYASTAAVNSLFSPANAVYSLGPGIAFTFFDGGRRKGIRDEAYALFDRNSAAYKQTVLTGFQQVEDNLVALHTLTDEAAQQHDATLSAQESERIFNNRYVGGVDTYLQVITAQTTALNNEVNEIDILRRRMTGTVSLILALGGGWDRSQLPPQ</sequence>
<dbReference type="InterPro" id="IPR003423">
    <property type="entry name" value="OMP_efflux"/>
</dbReference>
<dbReference type="SUPFAM" id="SSF56954">
    <property type="entry name" value="Outer membrane efflux proteins (OEP)"/>
    <property type="match status" value="1"/>
</dbReference>
<keyword evidence="2" id="KW-0472">Membrane</keyword>
<dbReference type="Proteomes" id="UP000236728">
    <property type="component" value="Unassembled WGS sequence"/>
</dbReference>
<dbReference type="EMBL" id="FNVA01000006">
    <property type="protein sequence ID" value="SEG55328.1"/>
    <property type="molecule type" value="Genomic_DNA"/>
</dbReference>